<dbReference type="InterPro" id="IPR006640">
    <property type="entry name" value="SprT-like_domain"/>
</dbReference>
<dbReference type="InterPro" id="IPR035240">
    <property type="entry name" value="SprT_Zn_ribbon"/>
</dbReference>
<gene>
    <name evidence="2" type="primary">sprT</name>
    <name evidence="2" type="ORF">GCM10011369_21810</name>
</gene>
<dbReference type="Proteomes" id="UP000619743">
    <property type="component" value="Unassembled WGS sequence"/>
</dbReference>
<evidence type="ECO:0000313" key="3">
    <source>
        <dbReference type="Proteomes" id="UP000619743"/>
    </source>
</evidence>
<dbReference type="GO" id="GO:0006950">
    <property type="term" value="P:response to stress"/>
    <property type="evidence" value="ECO:0007669"/>
    <property type="project" value="UniProtKB-ARBA"/>
</dbReference>
<dbReference type="NCBIfam" id="NF003421">
    <property type="entry name" value="PRK04860.1"/>
    <property type="match status" value="1"/>
</dbReference>
<protein>
    <submittedName>
        <fullName evidence="2">Protein SprT</fullName>
    </submittedName>
</protein>
<dbReference type="PANTHER" id="PTHR38773:SF1">
    <property type="entry name" value="PROTEIN SPRT"/>
    <property type="match status" value="1"/>
</dbReference>
<dbReference type="SMART" id="SM00731">
    <property type="entry name" value="SprT"/>
    <property type="match status" value="1"/>
</dbReference>
<dbReference type="AlphaFoldDB" id="A0A8J2U5R4"/>
<feature type="domain" description="SprT-like" evidence="1">
    <location>
        <begin position="27"/>
        <end position="175"/>
    </location>
</feature>
<sequence length="178" mass="20516">MARTAVAQRFSDCQQLAESQWRQPLEQHLQQLLKRAAEAFDYRFERPTLMLNQRGTIAGSARLQTQVLRLNPVLLVAEPQAFIGQILPHELAHLLVHQLYGRVAPHGAQWQQMMESVFDVPAERTHRLDVSAVQGEMFLYHCGCQQHQLTIRRHNRVLRGASYRCRGCGEELQKLPNE</sequence>
<dbReference type="RefSeq" id="WP_087505850.1">
    <property type="nucleotide sequence ID" value="NZ_BMDX01000010.1"/>
</dbReference>
<keyword evidence="3" id="KW-1185">Reference proteome</keyword>
<evidence type="ECO:0000313" key="2">
    <source>
        <dbReference type="EMBL" id="GGA79490.1"/>
    </source>
</evidence>
<dbReference type="OrthoDB" id="267364at2"/>
<name>A0A8J2U5R4_9GAMM</name>
<organism evidence="2 3">
    <name type="scientific">Neiella marina</name>
    <dbReference type="NCBI Taxonomy" id="508461"/>
    <lineage>
        <taxon>Bacteria</taxon>
        <taxon>Pseudomonadati</taxon>
        <taxon>Pseudomonadota</taxon>
        <taxon>Gammaproteobacteria</taxon>
        <taxon>Alteromonadales</taxon>
        <taxon>Echinimonadaceae</taxon>
        <taxon>Neiella</taxon>
    </lineage>
</organism>
<proteinExistence type="predicted"/>
<comment type="caution">
    <text evidence="2">The sequence shown here is derived from an EMBL/GenBank/DDBJ whole genome shotgun (WGS) entry which is preliminary data.</text>
</comment>
<accession>A0A8J2U5R4</accession>
<dbReference type="Pfam" id="PF17283">
    <property type="entry name" value="Zn_ribbon_SprT"/>
    <property type="match status" value="1"/>
</dbReference>
<dbReference type="EMBL" id="BMDX01000010">
    <property type="protein sequence ID" value="GGA79490.1"/>
    <property type="molecule type" value="Genomic_DNA"/>
</dbReference>
<dbReference type="Pfam" id="PF10263">
    <property type="entry name" value="SprT-like"/>
    <property type="match status" value="1"/>
</dbReference>
<evidence type="ECO:0000259" key="1">
    <source>
        <dbReference type="SMART" id="SM00731"/>
    </source>
</evidence>
<reference evidence="3" key="1">
    <citation type="journal article" date="2019" name="Int. J. Syst. Evol. Microbiol.">
        <title>The Global Catalogue of Microorganisms (GCM) 10K type strain sequencing project: providing services to taxonomists for standard genome sequencing and annotation.</title>
        <authorList>
            <consortium name="The Broad Institute Genomics Platform"/>
            <consortium name="The Broad Institute Genome Sequencing Center for Infectious Disease"/>
            <person name="Wu L."/>
            <person name="Ma J."/>
        </authorList>
    </citation>
    <scope>NUCLEOTIDE SEQUENCE [LARGE SCALE GENOMIC DNA]</scope>
    <source>
        <strain evidence="3">CGMCC 1.10130</strain>
    </source>
</reference>
<dbReference type="PANTHER" id="PTHR38773">
    <property type="entry name" value="PROTEIN SPRT"/>
    <property type="match status" value="1"/>
</dbReference>